<gene>
    <name evidence="4" type="ORF">QBL01_06175</name>
</gene>
<feature type="transmembrane region" description="Helical" evidence="2">
    <location>
        <begin position="9"/>
        <end position="28"/>
    </location>
</feature>
<accession>A0AAJ6AH11</accession>
<evidence type="ECO:0000256" key="1">
    <source>
        <dbReference type="SAM" id="MobiDB-lite"/>
    </source>
</evidence>
<reference evidence="4" key="1">
    <citation type="submission" date="2023-04" db="EMBL/GenBank/DDBJ databases">
        <title>Molecular characterization of the Integrative and Conjugative elements harboring multidrug-resistance gene from Glaesserella (Haemophilus) parasuis.</title>
        <authorList>
            <person name="Che Y."/>
            <person name="Zhou L."/>
        </authorList>
    </citation>
    <scope>NUCLEOTIDE SEQUENCE</scope>
    <source>
        <strain evidence="4">Z44</strain>
    </source>
</reference>
<keyword evidence="2" id="KW-0472">Membrane</keyword>
<organism evidence="4 5">
    <name type="scientific">Glaesserella parasuis</name>
    <name type="common">Haemophilus parasuis</name>
    <dbReference type="NCBI Taxonomy" id="738"/>
    <lineage>
        <taxon>Bacteria</taxon>
        <taxon>Pseudomonadati</taxon>
        <taxon>Pseudomonadota</taxon>
        <taxon>Gammaproteobacteria</taxon>
        <taxon>Pasteurellales</taxon>
        <taxon>Pasteurellaceae</taxon>
        <taxon>Glaesserella</taxon>
    </lineage>
</organism>
<evidence type="ECO:0000313" key="5">
    <source>
        <dbReference type="Proteomes" id="UP001222296"/>
    </source>
</evidence>
<feature type="region of interest" description="Disordered" evidence="1">
    <location>
        <begin position="86"/>
        <end position="114"/>
    </location>
</feature>
<dbReference type="Pfam" id="PF00533">
    <property type="entry name" value="BRCT"/>
    <property type="match status" value="1"/>
</dbReference>
<dbReference type="SUPFAM" id="SSF52113">
    <property type="entry name" value="BRCT domain"/>
    <property type="match status" value="1"/>
</dbReference>
<sequence length="275" mass="31033">MGLENRGEVMAGCLGLFIFIGIIGAIGSTFGGEWAALVVCILICLGFWANNEEQKEKEEQTTKLPINKSTDITIYNANKRTVEYKVATSKPPITPPRPQIYSDSSTKSPKNQFRKSSNKISFLYEDSKGNLTHREVRVDDVDNTYINGFCYSANGTRTFKLERIIGSIKQNGESYPVEEWLEKQGISNYIDNESDYGRNFEICFTGFRKDIRERLERKAKENDFIVRKSITQNLDFLVTGSNAGPSKVRQAISQGVTILDEDEFNEMMETGALPD</sequence>
<keyword evidence="2" id="KW-1133">Transmembrane helix</keyword>
<dbReference type="EMBL" id="CP121769">
    <property type="protein sequence ID" value="WGE11145.1"/>
    <property type="molecule type" value="Genomic_DNA"/>
</dbReference>
<feature type="transmembrane region" description="Helical" evidence="2">
    <location>
        <begin position="34"/>
        <end position="50"/>
    </location>
</feature>
<evidence type="ECO:0000256" key="2">
    <source>
        <dbReference type="SAM" id="Phobius"/>
    </source>
</evidence>
<dbReference type="InterPro" id="IPR001357">
    <property type="entry name" value="BRCT_dom"/>
</dbReference>
<feature type="compositionally biased region" description="Polar residues" evidence="1">
    <location>
        <begin position="101"/>
        <end position="111"/>
    </location>
</feature>
<evidence type="ECO:0000313" key="4">
    <source>
        <dbReference type="EMBL" id="WGE11145.1"/>
    </source>
</evidence>
<name>A0AAJ6AH11_GLAPU</name>
<feature type="domain" description="BRCT" evidence="3">
    <location>
        <begin position="194"/>
        <end position="271"/>
    </location>
</feature>
<keyword evidence="2" id="KW-0812">Transmembrane</keyword>
<dbReference type="SMART" id="SM00292">
    <property type="entry name" value="BRCT"/>
    <property type="match status" value="1"/>
</dbReference>
<dbReference type="RefSeq" id="WP_261548021.1">
    <property type="nucleotide sequence ID" value="NZ_CP121769.1"/>
</dbReference>
<proteinExistence type="predicted"/>
<protein>
    <recommendedName>
        <fullName evidence="3">BRCT domain-containing protein</fullName>
    </recommendedName>
</protein>
<dbReference type="InterPro" id="IPR036420">
    <property type="entry name" value="BRCT_dom_sf"/>
</dbReference>
<evidence type="ECO:0000259" key="3">
    <source>
        <dbReference type="SMART" id="SM00292"/>
    </source>
</evidence>
<dbReference type="Gene3D" id="3.40.50.10190">
    <property type="entry name" value="BRCT domain"/>
    <property type="match status" value="1"/>
</dbReference>
<dbReference type="AlphaFoldDB" id="A0AAJ6AH11"/>
<dbReference type="CDD" id="cd17748">
    <property type="entry name" value="BRCT_DNA_ligase_like"/>
    <property type="match status" value="1"/>
</dbReference>
<dbReference type="Proteomes" id="UP001222296">
    <property type="component" value="Chromosome"/>
</dbReference>